<reference evidence="3" key="2">
    <citation type="submission" date="2022-06" db="EMBL/GenBank/DDBJ databases">
        <title>Draft genome sequence of Burkholderia glumae strain GR20004 isolated from rice panicle showing bacterial panicle blight.</title>
        <authorList>
            <person name="Choi S.Y."/>
            <person name="Lee Y.H."/>
        </authorList>
    </citation>
    <scope>NUCLEOTIDE SEQUENCE</scope>
    <source>
        <strain evidence="3">GR20004</strain>
    </source>
</reference>
<evidence type="ECO:0000313" key="4">
    <source>
        <dbReference type="Proteomes" id="UP000594892"/>
    </source>
</evidence>
<dbReference type="EMBL" id="CP065600">
    <property type="protein sequence ID" value="QPQ91023.1"/>
    <property type="molecule type" value="Genomic_DNA"/>
</dbReference>
<evidence type="ECO:0000313" key="2">
    <source>
        <dbReference type="EMBL" id="QPQ91023.1"/>
    </source>
</evidence>
<dbReference type="EMBL" id="CP099583">
    <property type="protein sequence ID" value="USS42938.1"/>
    <property type="molecule type" value="Genomic_DNA"/>
</dbReference>
<dbReference type="Proteomes" id="UP000594892">
    <property type="component" value="Chromosome 1"/>
</dbReference>
<dbReference type="Proteomes" id="UP001056386">
    <property type="component" value="Chromosome 2"/>
</dbReference>
<organism evidence="2 4">
    <name type="scientific">Burkholderia glumae</name>
    <name type="common">Pseudomonas glumae</name>
    <dbReference type="NCBI Taxonomy" id="337"/>
    <lineage>
        <taxon>Bacteria</taxon>
        <taxon>Pseudomonadati</taxon>
        <taxon>Pseudomonadota</taxon>
        <taxon>Betaproteobacteria</taxon>
        <taxon>Burkholderiales</taxon>
        <taxon>Burkholderiaceae</taxon>
        <taxon>Burkholderia</taxon>
    </lineage>
</organism>
<evidence type="ECO:0000256" key="1">
    <source>
        <dbReference type="SAM" id="MobiDB-lite"/>
    </source>
</evidence>
<feature type="compositionally biased region" description="Low complexity" evidence="1">
    <location>
        <begin position="23"/>
        <end position="46"/>
    </location>
</feature>
<feature type="region of interest" description="Disordered" evidence="1">
    <location>
        <begin position="1"/>
        <end position="234"/>
    </location>
</feature>
<evidence type="ECO:0000313" key="5">
    <source>
        <dbReference type="Proteomes" id="UP001056386"/>
    </source>
</evidence>
<feature type="compositionally biased region" description="Low complexity" evidence="1">
    <location>
        <begin position="178"/>
        <end position="189"/>
    </location>
</feature>
<feature type="compositionally biased region" description="Pro residues" evidence="1">
    <location>
        <begin position="123"/>
        <end position="133"/>
    </location>
</feature>
<evidence type="ECO:0000313" key="3">
    <source>
        <dbReference type="EMBL" id="USS42938.1"/>
    </source>
</evidence>
<accession>A0AAP9XYK9</accession>
<sequence length="518" mass="54269">MPPPPIRRASTGGMPATPSGPTADAPARPSSGASRANATPDALLGGLRRRAARREGQSSRRHGEAQSGATILHVPSLPDAFHALQMEDAPPILATPSGGPAPQDLSASGGGTQTPAARSHDLAPPPPPPPPHAASPTLMDEPVPDEAPPPYSHDPTSSPAASHPGGAADPPPPSYEQATALAARTARQPPATPASPPADDARPTGKASGTNAPTEPAPADGATVPRRVSTEQRQTTAWMNQLLEAHESGTNIGPQHLHDLMQLLGGRPMSVGNAARGRVAISQLPPEVRADLQKRVGPMMIATLEHLSKHGSISGRDMYDAVMAANNVQPDEMRARVTGDLGRLLHRVQPLETQQAAFEHLDAQIAGYPPEHRMPALVGLAVNALKGDAQDSPAAMRDGMGNLHKILDQIAAIPESQRDPTQTHLVLNVTLGWTPVLMSRPESGNWRPLMDRLLAETAGAPPQVQAGLAPVFDKVLDYMKPGGTLMDEMHVTTLADFQHLSARALDALRRASEASGDE</sequence>
<dbReference type="RefSeq" id="WP_035982010.1">
    <property type="nucleotide sequence ID" value="NZ_CP021075.1"/>
</dbReference>
<name>A0AAP9XYK9_BURGL</name>
<feature type="compositionally biased region" description="Basic and acidic residues" evidence="1">
    <location>
        <begin position="53"/>
        <end position="64"/>
    </location>
</feature>
<protein>
    <submittedName>
        <fullName evidence="2">Uncharacterized protein</fullName>
    </submittedName>
</protein>
<proteinExistence type="predicted"/>
<dbReference type="GeneID" id="45693683"/>
<reference evidence="2 4" key="1">
    <citation type="submission" date="2020-12" db="EMBL/GenBank/DDBJ databases">
        <title>FDA dAtabase for Regulatory Grade micrObial Sequences (FDA-ARGOS): Supporting development and validation of Infectious Disease Dx tests.</title>
        <authorList>
            <person name="Minogue T."/>
            <person name="Wolcott M."/>
            <person name="Wasieloski L."/>
            <person name="Aguilar W."/>
            <person name="Moore D."/>
            <person name="Jaissle J."/>
            <person name="Tallon L."/>
            <person name="Sadzewicz L."/>
            <person name="Zhao X."/>
            <person name="Boylan J."/>
            <person name="Ott S."/>
            <person name="Bowen H."/>
            <person name="Vavikolanu K."/>
            <person name="Mehta A."/>
            <person name="Aluvathingal J."/>
            <person name="Nadendla S."/>
            <person name="Yan Y."/>
            <person name="Sichtig H."/>
        </authorList>
    </citation>
    <scope>NUCLEOTIDE SEQUENCE [LARGE SCALE GENOMIC DNA]</scope>
    <source>
        <strain evidence="2 4">FDAARGOS_949</strain>
    </source>
</reference>
<gene>
    <name evidence="2" type="ORF">I6H06_04655</name>
    <name evidence="3" type="ORF">NFI99_00125</name>
</gene>
<keyword evidence="5" id="KW-1185">Reference proteome</keyword>
<feature type="compositionally biased region" description="Low complexity" evidence="1">
    <location>
        <begin position="155"/>
        <end position="168"/>
    </location>
</feature>
<dbReference type="AlphaFoldDB" id="A0AAP9XYK9"/>